<feature type="domain" description="DUF7832" evidence="1">
    <location>
        <begin position="3"/>
        <end position="116"/>
    </location>
</feature>
<reference evidence="2" key="1">
    <citation type="submission" date="2021-01" db="EMBL/GenBank/DDBJ databases">
        <title>Whole genome shotgun sequence of Rhizocola hellebori NBRC 109834.</title>
        <authorList>
            <person name="Komaki H."/>
            <person name="Tamura T."/>
        </authorList>
    </citation>
    <scope>NUCLEOTIDE SEQUENCE</scope>
    <source>
        <strain evidence="2">NBRC 109834</strain>
    </source>
</reference>
<comment type="caution">
    <text evidence="2">The sequence shown here is derived from an EMBL/GenBank/DDBJ whole genome shotgun (WGS) entry which is preliminary data.</text>
</comment>
<dbReference type="Proteomes" id="UP000612899">
    <property type="component" value="Unassembled WGS sequence"/>
</dbReference>
<sequence length="142" mass="16486">MIHNARKHVDSVEAERLPPDRAFVPAGFFFGWAVEAGLHNEEELLGDDVSGLLRRFSDRELTAARLFHSLAGMLDEETLNDSGYAFAEDYVGWNAGQYFDDFRQLLARQLPTVWHVEDTWANYDRMKAQIEARYRTWLQHNP</sequence>
<organism evidence="2 3">
    <name type="scientific">Rhizocola hellebori</name>
    <dbReference type="NCBI Taxonomy" id="1392758"/>
    <lineage>
        <taxon>Bacteria</taxon>
        <taxon>Bacillati</taxon>
        <taxon>Actinomycetota</taxon>
        <taxon>Actinomycetes</taxon>
        <taxon>Micromonosporales</taxon>
        <taxon>Micromonosporaceae</taxon>
        <taxon>Rhizocola</taxon>
    </lineage>
</organism>
<evidence type="ECO:0000259" key="1">
    <source>
        <dbReference type="Pfam" id="PF25191"/>
    </source>
</evidence>
<proteinExistence type="predicted"/>
<name>A0A8J3Q5X3_9ACTN</name>
<protein>
    <recommendedName>
        <fullName evidence="1">DUF7832 domain-containing protein</fullName>
    </recommendedName>
</protein>
<evidence type="ECO:0000313" key="2">
    <source>
        <dbReference type="EMBL" id="GIH03877.1"/>
    </source>
</evidence>
<dbReference type="Pfam" id="PF25191">
    <property type="entry name" value="DUF7832"/>
    <property type="match status" value="1"/>
</dbReference>
<keyword evidence="3" id="KW-1185">Reference proteome</keyword>
<evidence type="ECO:0000313" key="3">
    <source>
        <dbReference type="Proteomes" id="UP000612899"/>
    </source>
</evidence>
<accession>A0A8J3Q5X3</accession>
<gene>
    <name evidence="2" type="ORF">Rhe02_19440</name>
</gene>
<dbReference type="EMBL" id="BONY01000010">
    <property type="protein sequence ID" value="GIH03877.1"/>
    <property type="molecule type" value="Genomic_DNA"/>
</dbReference>
<dbReference type="InterPro" id="IPR057154">
    <property type="entry name" value="DUF7832"/>
</dbReference>
<dbReference type="AlphaFoldDB" id="A0A8J3Q5X3"/>